<gene>
    <name evidence="2" type="ORF">HAX54_021871</name>
</gene>
<reference evidence="2 3" key="1">
    <citation type="journal article" date="2021" name="BMC Genomics">
        <title>Datura genome reveals duplications of psychoactive alkaloid biosynthetic genes and high mutation rate following tissue culture.</title>
        <authorList>
            <person name="Rajewski A."/>
            <person name="Carter-House D."/>
            <person name="Stajich J."/>
            <person name="Litt A."/>
        </authorList>
    </citation>
    <scope>NUCLEOTIDE SEQUENCE [LARGE SCALE GENOMIC DNA]</scope>
    <source>
        <strain evidence="2">AR-01</strain>
    </source>
</reference>
<comment type="caution">
    <text evidence="2">The sequence shown here is derived from an EMBL/GenBank/DDBJ whole genome shotgun (WGS) entry which is preliminary data.</text>
</comment>
<evidence type="ECO:0000313" key="3">
    <source>
        <dbReference type="Proteomes" id="UP000823775"/>
    </source>
</evidence>
<accession>A0ABS8UVG9</accession>
<keyword evidence="3" id="KW-1185">Reference proteome</keyword>
<evidence type="ECO:0000313" key="2">
    <source>
        <dbReference type="EMBL" id="MCD9638137.1"/>
    </source>
</evidence>
<sequence length="250" mass="26842">MGEQALSFFDGHGSPNLLIKVGTRGTFPKHGRKGFWDTPEIGAELLTSTTIVLSSSSSIPWLLTSIPRAKFSWEGEAFSSQPITGSPAAAISSEGSIKNGIIVYSGNSNACIDGLNISEAKSLTKAEGAFEDMIISENSLYKKRKGLKMVNTRNQRSRKGRGRVASLPHALTTTVYGTTTLPVTSRQPRLLSADRPSPSAPPFPQLPIGHRSKHLLVRRLFLSSLRDCNSACPLGLSSLRGSALQPPGER</sequence>
<dbReference type="Proteomes" id="UP000823775">
    <property type="component" value="Unassembled WGS sequence"/>
</dbReference>
<protein>
    <submittedName>
        <fullName evidence="2">Uncharacterized protein</fullName>
    </submittedName>
</protein>
<proteinExistence type="predicted"/>
<feature type="region of interest" description="Disordered" evidence="1">
    <location>
        <begin position="185"/>
        <end position="206"/>
    </location>
</feature>
<dbReference type="EMBL" id="JACEIK010002628">
    <property type="protein sequence ID" value="MCD9638137.1"/>
    <property type="molecule type" value="Genomic_DNA"/>
</dbReference>
<name>A0ABS8UVG9_DATST</name>
<evidence type="ECO:0000256" key="1">
    <source>
        <dbReference type="SAM" id="MobiDB-lite"/>
    </source>
</evidence>
<feature type="compositionally biased region" description="Low complexity" evidence="1">
    <location>
        <begin position="185"/>
        <end position="197"/>
    </location>
</feature>
<organism evidence="2 3">
    <name type="scientific">Datura stramonium</name>
    <name type="common">Jimsonweed</name>
    <name type="synonym">Common thornapple</name>
    <dbReference type="NCBI Taxonomy" id="4076"/>
    <lineage>
        <taxon>Eukaryota</taxon>
        <taxon>Viridiplantae</taxon>
        <taxon>Streptophyta</taxon>
        <taxon>Embryophyta</taxon>
        <taxon>Tracheophyta</taxon>
        <taxon>Spermatophyta</taxon>
        <taxon>Magnoliopsida</taxon>
        <taxon>eudicotyledons</taxon>
        <taxon>Gunneridae</taxon>
        <taxon>Pentapetalae</taxon>
        <taxon>asterids</taxon>
        <taxon>lamiids</taxon>
        <taxon>Solanales</taxon>
        <taxon>Solanaceae</taxon>
        <taxon>Solanoideae</taxon>
        <taxon>Datureae</taxon>
        <taxon>Datura</taxon>
    </lineage>
</organism>